<dbReference type="Proteomes" id="UP000494115">
    <property type="component" value="Unassembled WGS sequence"/>
</dbReference>
<feature type="region of interest" description="Disordered" evidence="1">
    <location>
        <begin position="403"/>
        <end position="422"/>
    </location>
</feature>
<evidence type="ECO:0000256" key="1">
    <source>
        <dbReference type="SAM" id="MobiDB-lite"/>
    </source>
</evidence>
<protein>
    <submittedName>
        <fullName evidence="2">Uncharacterized protein</fullName>
    </submittedName>
</protein>
<gene>
    <name evidence="2" type="ORF">LMG28138_05508</name>
</gene>
<evidence type="ECO:0000313" key="3">
    <source>
        <dbReference type="Proteomes" id="UP000494115"/>
    </source>
</evidence>
<dbReference type="AlphaFoldDB" id="A0A6S7BLA1"/>
<reference evidence="2 3" key="1">
    <citation type="submission" date="2020-04" db="EMBL/GenBank/DDBJ databases">
        <authorList>
            <person name="De Canck E."/>
        </authorList>
    </citation>
    <scope>NUCLEOTIDE SEQUENCE [LARGE SCALE GENOMIC DNA]</scope>
    <source>
        <strain evidence="2 3">LMG 28138</strain>
    </source>
</reference>
<feature type="compositionally biased region" description="Basic residues" evidence="1">
    <location>
        <begin position="501"/>
        <end position="510"/>
    </location>
</feature>
<keyword evidence="3" id="KW-1185">Reference proteome</keyword>
<proteinExistence type="predicted"/>
<organism evidence="2 3">
    <name type="scientific">Pararobbsia alpina</name>
    <dbReference type="NCBI Taxonomy" id="621374"/>
    <lineage>
        <taxon>Bacteria</taxon>
        <taxon>Pseudomonadati</taxon>
        <taxon>Pseudomonadota</taxon>
        <taxon>Betaproteobacteria</taxon>
        <taxon>Burkholderiales</taxon>
        <taxon>Burkholderiaceae</taxon>
        <taxon>Pararobbsia</taxon>
    </lineage>
</organism>
<accession>A0A6S7BLA1</accession>
<feature type="region of interest" description="Disordered" evidence="1">
    <location>
        <begin position="475"/>
        <end position="510"/>
    </location>
</feature>
<name>A0A6S7BLA1_9BURK</name>
<dbReference type="EMBL" id="CADIKM010000063">
    <property type="protein sequence ID" value="CAB3804394.1"/>
    <property type="molecule type" value="Genomic_DNA"/>
</dbReference>
<evidence type="ECO:0000313" key="2">
    <source>
        <dbReference type="EMBL" id="CAB3804394.1"/>
    </source>
</evidence>
<sequence>MTSSSIVWFSVDRGNVATALLGTQEASSKVRAPASQISEPTASGDIVLGFTNGVGDALAPAVAVVDKQRAEDLFAWLATYSPDVFPLSQYVRVLDTDEWLQTGKVPARTRLEADPIWPSLILGELLAQGATPDLRLTSLPLSRVPLCRSYTQARASALYRSNPVALVLVADRMELLEKAERQWRNVNTGVLRATWALAEDAFTLDPFTRDLVSLLSWSFERQRDSRGAMPQLPEELRAVSLDLRKLASGPLEYRVEEFERVMSILLPQAAAKADQLQVRLPAIFAALALWVGSGTSHISLLAEVSSSMPATYAWFGAFAGVLGQGSWHPEWARTTAAISKLLRGGFDIASTSAADLSWTEFAWLASVGQFELLSGMPRASAKVLSVDVLPGASAPFRLAADDGHGSSVDAVNDERSAQKRVSRPIVERPALATSEASGVQKDLASEMTFSNQQFEELSAAARALSNLFEEIKRAPPMSAEGRFELKPPPVSAKSTSSTNRKTVKRSTIRK</sequence>